<keyword evidence="3" id="KW-1185">Reference proteome</keyword>
<geneLocation type="mitochondrion" evidence="2"/>
<dbReference type="PROSITE" id="PS51257">
    <property type="entry name" value="PROKAR_LIPOPROTEIN"/>
    <property type="match status" value="1"/>
</dbReference>
<keyword evidence="2" id="KW-0496">Mitochondrion</keyword>
<evidence type="ECO:0000313" key="3">
    <source>
        <dbReference type="Proteomes" id="UP000326939"/>
    </source>
</evidence>
<comment type="caution">
    <text evidence="2">The sequence shown here is derived from an EMBL/GenBank/DDBJ whole genome shotgun (WGS) entry which is preliminary data.</text>
</comment>
<dbReference type="AlphaFoldDB" id="A0A5N5J1M1"/>
<evidence type="ECO:0000313" key="2">
    <source>
        <dbReference type="EMBL" id="KAB5511263.1"/>
    </source>
</evidence>
<dbReference type="Proteomes" id="UP000326939">
    <property type="component" value="Mitochondrion MT"/>
</dbReference>
<reference evidence="3" key="1">
    <citation type="journal article" date="2019" name="Gigascience">
        <title>De novo genome assembly of the endangered Acer yangbiense, a plant species with extremely small populations endemic to Yunnan Province, China.</title>
        <authorList>
            <person name="Yang J."/>
            <person name="Wariss H.M."/>
            <person name="Tao L."/>
            <person name="Zhang R."/>
            <person name="Yun Q."/>
            <person name="Hollingsworth P."/>
            <person name="Dao Z."/>
            <person name="Luo G."/>
            <person name="Guo H."/>
            <person name="Ma Y."/>
            <person name="Sun W."/>
        </authorList>
    </citation>
    <scope>NUCLEOTIDE SEQUENCE [LARGE SCALE GENOMIC DNA]</scope>
    <source>
        <strain evidence="3">cv. br00</strain>
    </source>
</reference>
<organism evidence="2 3">
    <name type="scientific">Salix brachista</name>
    <dbReference type="NCBI Taxonomy" id="2182728"/>
    <lineage>
        <taxon>Eukaryota</taxon>
        <taxon>Viridiplantae</taxon>
        <taxon>Streptophyta</taxon>
        <taxon>Embryophyta</taxon>
        <taxon>Tracheophyta</taxon>
        <taxon>Spermatophyta</taxon>
        <taxon>Magnoliopsida</taxon>
        <taxon>eudicotyledons</taxon>
        <taxon>Gunneridae</taxon>
        <taxon>Pentapetalae</taxon>
        <taxon>rosids</taxon>
        <taxon>fabids</taxon>
        <taxon>Malpighiales</taxon>
        <taxon>Salicaceae</taxon>
        <taxon>Saliceae</taxon>
        <taxon>Salix</taxon>
    </lineage>
</organism>
<evidence type="ECO:0000256" key="1">
    <source>
        <dbReference type="SAM" id="MobiDB-lite"/>
    </source>
</evidence>
<name>A0A5N5J1M1_9ROSI</name>
<feature type="compositionally biased region" description="Basic and acidic residues" evidence="1">
    <location>
        <begin position="239"/>
        <end position="252"/>
    </location>
</feature>
<gene>
    <name evidence="2" type="ORF">DKX38_030058</name>
</gene>
<dbReference type="EMBL" id="VDCV01000020">
    <property type="protein sequence ID" value="KAB5511263.1"/>
    <property type="molecule type" value="Genomic_DNA"/>
</dbReference>
<proteinExistence type="predicted"/>
<sequence length="252" mass="28157">MDGIAIRHIPVMISEALEHLNLTLWLSGCRTHTFHSRKYENKDENVNRRIPKASKLGFPTTNNITEAALRLDVREDKALVHSQSLDLPQPNALPPLTALLGERKSLRVLGIYSFHKGLSANLSCFRSLTFLLEVLVGLQIDSRRSVLRASPNLSPSLSKFSLIEALKLDPPDPLSTVNLRRHKTQPQQFDGEHGSSSSRNGFSVLCLGSADGQGTDKSWNLNPLKTKNTAWKPLDFQDVDAKPDEYKNELQE</sequence>
<feature type="region of interest" description="Disordered" evidence="1">
    <location>
        <begin position="232"/>
        <end position="252"/>
    </location>
</feature>
<protein>
    <submittedName>
        <fullName evidence="2">Uncharacterized protein</fullName>
    </submittedName>
</protein>
<accession>A0A5N5J1M1</accession>